<feature type="region of interest" description="Disordered" evidence="1">
    <location>
        <begin position="1"/>
        <end position="28"/>
    </location>
</feature>
<dbReference type="PANTHER" id="PTHR12335">
    <property type="entry name" value="TIPE PROTEIN TEMPERATURE-INDUCED PARALYTIC E"/>
    <property type="match status" value="1"/>
</dbReference>
<dbReference type="GO" id="GO:0017080">
    <property type="term" value="F:sodium channel regulator activity"/>
    <property type="evidence" value="ECO:0007669"/>
    <property type="project" value="TreeGrafter"/>
</dbReference>
<sequence>MYGLVHDLHKGQVPTKKHPAKKQKKEPAEPCCRRLGRSLKRFVLRLRAAVLVLTAFLGIPAFYMTLHFLLDPGLATLAARFEPALCLVSSATALEGKNNCTWSSCRQGCTVQEMFHCWRIFVHVYEENASYVGPSLDENTTAPPQTASGVPKPTLLHPEASAETPDAEADRGSKTFSERSGKQGLRTTRLLSSVKGCGYQSCETWAAQYASLGTTFACNVSSDRTFAVTDANHAEAVVQVVLGVLPLILTVASLLLMYLLYWRKGAHDRTLKLSLNPESRRAKWEQARVEILKNMASEKEASPLELGLAFSSGVKTNLKSLKNLAGEVHRVWKTNEKKKGNVGEGNDQAKKDWAEEWRIFAAKASVHPTVSPARHFNQVTINISNKAQMPLND</sequence>
<gene>
    <name evidence="3" type="ORF">C7M84_006922</name>
</gene>
<name>A0A3R7STP8_PENVA</name>
<accession>A0A3R7STP8</accession>
<feature type="compositionally biased region" description="Basic residues" evidence="1">
    <location>
        <begin position="15"/>
        <end position="24"/>
    </location>
</feature>
<dbReference type="PANTHER" id="PTHR12335:SF6">
    <property type="entry name" value="PROTEIN TIPE"/>
    <property type="match status" value="1"/>
</dbReference>
<feature type="compositionally biased region" description="Basic and acidic residues" evidence="1">
    <location>
        <begin position="1"/>
        <end position="10"/>
    </location>
</feature>
<evidence type="ECO:0000313" key="4">
    <source>
        <dbReference type="Proteomes" id="UP000283509"/>
    </source>
</evidence>
<keyword evidence="2" id="KW-0472">Membrane</keyword>
<feature type="transmembrane region" description="Helical" evidence="2">
    <location>
        <begin position="236"/>
        <end position="262"/>
    </location>
</feature>
<dbReference type="Pfam" id="PF16972">
    <property type="entry name" value="TipE"/>
    <property type="match status" value="1"/>
</dbReference>
<keyword evidence="2" id="KW-1133">Transmembrane helix</keyword>
<dbReference type="EMBL" id="QCYY01001877">
    <property type="protein sequence ID" value="ROT74587.1"/>
    <property type="molecule type" value="Genomic_DNA"/>
</dbReference>
<feature type="transmembrane region" description="Helical" evidence="2">
    <location>
        <begin position="42"/>
        <end position="63"/>
    </location>
</feature>
<dbReference type="AlphaFoldDB" id="A0A3R7STP8"/>
<dbReference type="InterPro" id="IPR031578">
    <property type="entry name" value="TipE"/>
</dbReference>
<comment type="caution">
    <text evidence="3">The sequence shown here is derived from an EMBL/GenBank/DDBJ whole genome shotgun (WGS) entry which is preliminary data.</text>
</comment>
<dbReference type="Proteomes" id="UP000283509">
    <property type="component" value="Unassembled WGS sequence"/>
</dbReference>
<feature type="region of interest" description="Disordered" evidence="1">
    <location>
        <begin position="135"/>
        <end position="183"/>
    </location>
</feature>
<protein>
    <submittedName>
        <fullName evidence="3">Uncharacterized protein</fullName>
    </submittedName>
</protein>
<dbReference type="OrthoDB" id="6360845at2759"/>
<evidence type="ECO:0000313" key="3">
    <source>
        <dbReference type="EMBL" id="ROT74587.1"/>
    </source>
</evidence>
<feature type="compositionally biased region" description="Basic and acidic residues" evidence="1">
    <location>
        <begin position="168"/>
        <end position="181"/>
    </location>
</feature>
<dbReference type="GO" id="GO:0005886">
    <property type="term" value="C:plasma membrane"/>
    <property type="evidence" value="ECO:0007669"/>
    <property type="project" value="TreeGrafter"/>
</dbReference>
<keyword evidence="2" id="KW-0812">Transmembrane</keyword>
<feature type="compositionally biased region" description="Polar residues" evidence="1">
    <location>
        <begin position="137"/>
        <end position="148"/>
    </location>
</feature>
<reference evidence="3 4" key="1">
    <citation type="submission" date="2018-04" db="EMBL/GenBank/DDBJ databases">
        <authorList>
            <person name="Zhang X."/>
            <person name="Yuan J."/>
            <person name="Li F."/>
            <person name="Xiang J."/>
        </authorList>
    </citation>
    <scope>NUCLEOTIDE SEQUENCE [LARGE SCALE GENOMIC DNA]</scope>
    <source>
        <tissue evidence="3">Muscle</tissue>
    </source>
</reference>
<dbReference type="STRING" id="6689.A0A3R7STP8"/>
<keyword evidence="4" id="KW-1185">Reference proteome</keyword>
<proteinExistence type="predicted"/>
<organism evidence="3 4">
    <name type="scientific">Penaeus vannamei</name>
    <name type="common">Whiteleg shrimp</name>
    <name type="synonym">Litopenaeus vannamei</name>
    <dbReference type="NCBI Taxonomy" id="6689"/>
    <lineage>
        <taxon>Eukaryota</taxon>
        <taxon>Metazoa</taxon>
        <taxon>Ecdysozoa</taxon>
        <taxon>Arthropoda</taxon>
        <taxon>Crustacea</taxon>
        <taxon>Multicrustacea</taxon>
        <taxon>Malacostraca</taxon>
        <taxon>Eumalacostraca</taxon>
        <taxon>Eucarida</taxon>
        <taxon>Decapoda</taxon>
        <taxon>Dendrobranchiata</taxon>
        <taxon>Penaeoidea</taxon>
        <taxon>Penaeidae</taxon>
        <taxon>Penaeus</taxon>
    </lineage>
</organism>
<evidence type="ECO:0000256" key="1">
    <source>
        <dbReference type="SAM" id="MobiDB-lite"/>
    </source>
</evidence>
<reference evidence="3 4" key="2">
    <citation type="submission" date="2019-01" db="EMBL/GenBank/DDBJ databases">
        <title>The decoding of complex shrimp genome reveals the adaptation for benthos swimmer, frequently molting mechanism and breeding impact on genome.</title>
        <authorList>
            <person name="Sun Y."/>
            <person name="Gao Y."/>
            <person name="Yu Y."/>
        </authorList>
    </citation>
    <scope>NUCLEOTIDE SEQUENCE [LARGE SCALE GENOMIC DNA]</scope>
    <source>
        <tissue evidence="3">Muscle</tissue>
    </source>
</reference>
<evidence type="ECO:0000256" key="2">
    <source>
        <dbReference type="SAM" id="Phobius"/>
    </source>
</evidence>
<dbReference type="GO" id="GO:0002028">
    <property type="term" value="P:regulation of sodium ion transport"/>
    <property type="evidence" value="ECO:0007669"/>
    <property type="project" value="TreeGrafter"/>
</dbReference>